<proteinExistence type="predicted"/>
<reference evidence="2 3" key="1">
    <citation type="submission" date="2025-04" db="UniProtKB">
        <authorList>
            <consortium name="RefSeq"/>
        </authorList>
    </citation>
    <scope>IDENTIFICATION</scope>
    <source>
        <tissue evidence="2 3">Young leaves</tissue>
    </source>
</reference>
<dbReference type="GeneID" id="111490320"/>
<evidence type="ECO:0000313" key="3">
    <source>
        <dbReference type="RefSeq" id="XP_022994679.1"/>
    </source>
</evidence>
<name>A0A6J1K3J0_CUCMA</name>
<dbReference type="RefSeq" id="XP_022994678.1">
    <property type="nucleotide sequence ID" value="XM_023138910.1"/>
</dbReference>
<dbReference type="RefSeq" id="XP_022994679.1">
    <property type="nucleotide sequence ID" value="XM_023138911.1"/>
</dbReference>
<keyword evidence="1" id="KW-1185">Reference proteome</keyword>
<sequence>MEQWSVIEINHFSVMPQQGRQPLQHEAMAKATTTWQRPPTGHWKLNIDASWIAKQVEGPRIVSKVEQKETCSTWKIKVMDLAAILEGLKILVPTDHCPVLVELDSIHSSYPPSEMSASWITSTVHSSLTTN</sequence>
<organism evidence="1 3">
    <name type="scientific">Cucurbita maxima</name>
    <name type="common">Pumpkin</name>
    <name type="synonym">Winter squash</name>
    <dbReference type="NCBI Taxonomy" id="3661"/>
    <lineage>
        <taxon>Eukaryota</taxon>
        <taxon>Viridiplantae</taxon>
        <taxon>Streptophyta</taxon>
        <taxon>Embryophyta</taxon>
        <taxon>Tracheophyta</taxon>
        <taxon>Spermatophyta</taxon>
        <taxon>Magnoliopsida</taxon>
        <taxon>eudicotyledons</taxon>
        <taxon>Gunneridae</taxon>
        <taxon>Pentapetalae</taxon>
        <taxon>rosids</taxon>
        <taxon>fabids</taxon>
        <taxon>Cucurbitales</taxon>
        <taxon>Cucurbitaceae</taxon>
        <taxon>Cucurbiteae</taxon>
        <taxon>Cucurbita</taxon>
    </lineage>
</organism>
<dbReference type="KEGG" id="cmax:111490320"/>
<evidence type="ECO:0000313" key="2">
    <source>
        <dbReference type="RefSeq" id="XP_022994678.1"/>
    </source>
</evidence>
<protein>
    <submittedName>
        <fullName evidence="2">Uncharacterized protein LOC111490320 isoform X1</fullName>
    </submittedName>
    <submittedName>
        <fullName evidence="3">Uncharacterized protein LOC111490320 isoform X2</fullName>
    </submittedName>
</protein>
<accession>A0A6J1K3J0</accession>
<evidence type="ECO:0000313" key="1">
    <source>
        <dbReference type="Proteomes" id="UP000504608"/>
    </source>
</evidence>
<dbReference type="AlphaFoldDB" id="A0A6J1K3J0"/>
<dbReference type="Proteomes" id="UP000504608">
    <property type="component" value="Unplaced"/>
</dbReference>
<gene>
    <name evidence="2 3" type="primary">LOC111490320</name>
</gene>